<evidence type="ECO:0000256" key="4">
    <source>
        <dbReference type="ARBA" id="ARBA00022801"/>
    </source>
</evidence>
<protein>
    <recommendedName>
        <fullName evidence="3">pectinesterase</fullName>
        <ecNumber evidence="3">3.1.1.11</ecNumber>
    </recommendedName>
</protein>
<evidence type="ECO:0000256" key="5">
    <source>
        <dbReference type="ARBA" id="ARBA00023085"/>
    </source>
</evidence>
<dbReference type="InterPro" id="IPR000070">
    <property type="entry name" value="Pectinesterase_cat"/>
</dbReference>
<evidence type="ECO:0000259" key="6">
    <source>
        <dbReference type="Pfam" id="PF01095"/>
    </source>
</evidence>
<dbReference type="Pfam" id="PF01095">
    <property type="entry name" value="Pectinesterase"/>
    <property type="match status" value="2"/>
</dbReference>
<dbReference type="Proteomes" id="UP001320245">
    <property type="component" value="Unassembled WGS sequence"/>
</dbReference>
<evidence type="ECO:0000313" key="8">
    <source>
        <dbReference type="Proteomes" id="UP001320245"/>
    </source>
</evidence>
<evidence type="ECO:0000256" key="2">
    <source>
        <dbReference type="ARBA" id="ARBA00008891"/>
    </source>
</evidence>
<proteinExistence type="inferred from homology"/>
<evidence type="ECO:0000256" key="3">
    <source>
        <dbReference type="ARBA" id="ARBA00013229"/>
    </source>
</evidence>
<evidence type="ECO:0000256" key="1">
    <source>
        <dbReference type="ARBA" id="ARBA00005184"/>
    </source>
</evidence>
<comment type="caution">
    <text evidence="7">The sequence shown here is derived from an EMBL/GenBank/DDBJ whole genome shotgun (WGS) entry which is preliminary data.</text>
</comment>
<dbReference type="EMBL" id="JAJSPL020000031">
    <property type="protein sequence ID" value="KAK7736958.1"/>
    <property type="molecule type" value="Genomic_DNA"/>
</dbReference>
<reference evidence="7 8" key="1">
    <citation type="journal article" date="2023" name="PLoS ONE">
        <title>Cytospora paraplurivora sp. nov. isolated from orchards with fruit tree decline syndrome in Ontario, Canada.</title>
        <authorList>
            <person name="Ilyukhin E."/>
            <person name="Nguyen H.D.T."/>
            <person name="Castle A.J."/>
            <person name="Ellouze W."/>
        </authorList>
    </citation>
    <scope>NUCLEOTIDE SEQUENCE [LARGE SCALE GENOMIC DNA]</scope>
    <source>
        <strain evidence="7 8">FDS-564</strain>
    </source>
</reference>
<comment type="pathway">
    <text evidence="1">Glycan metabolism; pectin degradation; 2-dehydro-3-deoxy-D-gluconate from pectin: step 1/5.</text>
</comment>
<dbReference type="GO" id="GO:0045490">
    <property type="term" value="P:pectin catabolic process"/>
    <property type="evidence" value="ECO:0007669"/>
    <property type="project" value="TreeGrafter"/>
</dbReference>
<dbReference type="Gene3D" id="2.160.20.10">
    <property type="entry name" value="Single-stranded right-handed beta-helix, Pectin lyase-like"/>
    <property type="match status" value="2"/>
</dbReference>
<keyword evidence="4" id="KW-0378">Hydrolase</keyword>
<dbReference type="PANTHER" id="PTHR31321">
    <property type="entry name" value="ACYL-COA THIOESTER HYDROLASE YBHC-RELATED"/>
    <property type="match status" value="1"/>
</dbReference>
<feature type="domain" description="Pectinesterase catalytic" evidence="6">
    <location>
        <begin position="379"/>
        <end position="641"/>
    </location>
</feature>
<comment type="similarity">
    <text evidence="2">Belongs to the pectinesterase family.</text>
</comment>
<sequence length="643" mass="66594">MPNGIPTVYVKAGTYSEGIKVLGSAAVTVVGETTASDDYNQNQVTVSSNGVAMTINTDAVKGIVWKNINFVTTSTASPAYAVSLRGTKNAFYNCQIISGGSHAVYSTLGITLIANSYVEATTKIFAGYLGMYVFGSTITATAASNGVLLYNQGYNSINSQVAFDSCTLTQKSGATNKGAYLALPNGNNGQGVFKNTYMSDLIISQGIYSYSASFTNDFYGEYNNSGPGSYAANSASRTKYDNLLTTSQLSSWTIDEVFANSWPAYATSDLSWVDSSVLAAIKAVSAANTATGSGSTSVASMTSAGSITSSSALLGPSGSALSSAASLSTSDAATGSSLSLAASSSSTDPTSSSPSSSVIATSTCVPYTLSPGIPSTAKVVGPVGSCATYTSVVAAVNDLPADSTTQYVYILAGTYNGQVSLARKGTTIFRGESASPLDQSQNLVTITRTGGALSSSGSSESSSTFITTQYNAKKLAFYSINFVNTYIQANNYIAIAMDIKAQQVGFYSCGFQSTAGTFLANYGSFYLAGCRIEGGQDYFWGYGAAYVYNSIISSNIGGYSIAAQYYQTSYGNSQFVFDTCAIVPSSLTVGAASTYLGRDYTASSRVAYINSFLDGHIKPEGWSIGTTGTTVTFTEANNTGLAF</sequence>
<dbReference type="GO" id="GO:0030599">
    <property type="term" value="F:pectinesterase activity"/>
    <property type="evidence" value="ECO:0007669"/>
    <property type="project" value="UniProtKB-EC"/>
</dbReference>
<organism evidence="7 8">
    <name type="scientific">Cytospora paraplurivora</name>
    <dbReference type="NCBI Taxonomy" id="2898453"/>
    <lineage>
        <taxon>Eukaryota</taxon>
        <taxon>Fungi</taxon>
        <taxon>Dikarya</taxon>
        <taxon>Ascomycota</taxon>
        <taxon>Pezizomycotina</taxon>
        <taxon>Sordariomycetes</taxon>
        <taxon>Sordariomycetidae</taxon>
        <taxon>Diaporthales</taxon>
        <taxon>Cytosporaceae</taxon>
        <taxon>Cytospora</taxon>
    </lineage>
</organism>
<evidence type="ECO:0000313" key="7">
    <source>
        <dbReference type="EMBL" id="KAK7736958.1"/>
    </source>
</evidence>
<dbReference type="EC" id="3.1.1.11" evidence="3"/>
<keyword evidence="8" id="KW-1185">Reference proteome</keyword>
<keyword evidence="5" id="KW-0063">Aspartyl esterase</keyword>
<gene>
    <name evidence="7" type="ORF">SLS53_006713</name>
</gene>
<name>A0AAN9U430_9PEZI</name>
<dbReference type="SUPFAM" id="SSF51126">
    <property type="entry name" value="Pectin lyase-like"/>
    <property type="match status" value="2"/>
</dbReference>
<accession>A0AAN9U430</accession>
<dbReference type="GO" id="GO:0042545">
    <property type="term" value="P:cell wall modification"/>
    <property type="evidence" value="ECO:0007669"/>
    <property type="project" value="InterPro"/>
</dbReference>
<dbReference type="AlphaFoldDB" id="A0AAN9U430"/>
<dbReference type="InterPro" id="IPR011050">
    <property type="entry name" value="Pectin_lyase_fold/virulence"/>
</dbReference>
<dbReference type="InterPro" id="IPR012334">
    <property type="entry name" value="Pectin_lyas_fold"/>
</dbReference>
<dbReference type="PANTHER" id="PTHR31321:SF58">
    <property type="entry name" value="METHYLESTERASE, PUTATIVE-RELATED"/>
    <property type="match status" value="1"/>
</dbReference>
<feature type="domain" description="Pectinesterase catalytic" evidence="6">
    <location>
        <begin position="8"/>
        <end position="256"/>
    </location>
</feature>